<feature type="transmembrane region" description="Helical" evidence="2">
    <location>
        <begin position="58"/>
        <end position="77"/>
    </location>
</feature>
<proteinExistence type="predicted"/>
<evidence type="ECO:0000256" key="1">
    <source>
        <dbReference type="SAM" id="MobiDB-lite"/>
    </source>
</evidence>
<feature type="transmembrane region" description="Helical" evidence="2">
    <location>
        <begin position="278"/>
        <end position="297"/>
    </location>
</feature>
<feature type="transmembrane region" description="Helical" evidence="2">
    <location>
        <begin position="152"/>
        <end position="168"/>
    </location>
</feature>
<feature type="transmembrane region" description="Helical" evidence="2">
    <location>
        <begin position="89"/>
        <end position="110"/>
    </location>
</feature>
<keyword evidence="2" id="KW-1133">Transmembrane helix</keyword>
<feature type="region of interest" description="Disordered" evidence="1">
    <location>
        <begin position="471"/>
        <end position="513"/>
    </location>
</feature>
<name>A0AAN8MQQ1_9PEZI</name>
<feature type="transmembrane region" description="Helical" evidence="2">
    <location>
        <begin position="122"/>
        <end position="140"/>
    </location>
</feature>
<keyword evidence="2" id="KW-0472">Membrane</keyword>
<evidence type="ECO:0000313" key="4">
    <source>
        <dbReference type="Proteomes" id="UP001313282"/>
    </source>
</evidence>
<comment type="caution">
    <text evidence="3">The sequence shown here is derived from an EMBL/GenBank/DDBJ whole genome shotgun (WGS) entry which is preliminary data.</text>
</comment>
<keyword evidence="4" id="KW-1185">Reference proteome</keyword>
<accession>A0AAN8MQQ1</accession>
<feature type="compositionally biased region" description="Acidic residues" evidence="1">
    <location>
        <begin position="503"/>
        <end position="513"/>
    </location>
</feature>
<gene>
    <name evidence="3" type="ORF">TWF718_006052</name>
</gene>
<sequence>METSSEPVPVEETSKDSQYPIIGVLTLALLATAKLTPSPGAVSATSSGPNTGVPSGPLSLLNGEQIWVPLLLFLILYDRIGQKKEVLSTIHNHPVVIVAGALILGGQLTATPPSSASGHHNYYLQEQIWLPLILLYTLYTRIGSNSEAFPEVYKNLAIIVAVVLYFGNRSILLPGVLEPYHLSAFLHAAGVYYGLFIVDPEQLSDHTKYVFIAGSWFLGPSMRGLNTIFEPYLQWILLATLSLAGILAATTNIAGPIRYGLRNRKDLWKIFRTRIPEWAHLPLLVLFFHPWTSWWLIVGTGCIAWQYVREGHREISSKISDEVDKASSRASSLAIWAQAEALAAEQYDRQAQVLAAASARAARKARHVGLADFYTGSAAGNAGQSQTGFDSSAESAASAAAGITGDAIAASKAARAARDGADLVRKYGIDAKAAAAVGDVKKAAALVEKLQRALVGCEKEHDVAVQAKERAQGGMAGANSWVAPVGTPPTPSAKLDAGNSSDVMEDDSDEEVG</sequence>
<keyword evidence="2" id="KW-0812">Transmembrane</keyword>
<dbReference type="EMBL" id="JAVHNR010000003">
    <property type="protein sequence ID" value="KAK6348243.1"/>
    <property type="molecule type" value="Genomic_DNA"/>
</dbReference>
<dbReference type="AlphaFoldDB" id="A0AAN8MQQ1"/>
<evidence type="ECO:0000256" key="2">
    <source>
        <dbReference type="SAM" id="Phobius"/>
    </source>
</evidence>
<organism evidence="3 4">
    <name type="scientific">Orbilia javanica</name>
    <dbReference type="NCBI Taxonomy" id="47235"/>
    <lineage>
        <taxon>Eukaryota</taxon>
        <taxon>Fungi</taxon>
        <taxon>Dikarya</taxon>
        <taxon>Ascomycota</taxon>
        <taxon>Pezizomycotina</taxon>
        <taxon>Orbiliomycetes</taxon>
        <taxon>Orbiliales</taxon>
        <taxon>Orbiliaceae</taxon>
        <taxon>Orbilia</taxon>
    </lineage>
</organism>
<evidence type="ECO:0000313" key="3">
    <source>
        <dbReference type="EMBL" id="KAK6348243.1"/>
    </source>
</evidence>
<reference evidence="3 4" key="1">
    <citation type="submission" date="2019-10" db="EMBL/GenBank/DDBJ databases">
        <authorList>
            <person name="Palmer J.M."/>
        </authorList>
    </citation>
    <scope>NUCLEOTIDE SEQUENCE [LARGE SCALE GENOMIC DNA]</scope>
    <source>
        <strain evidence="3 4">TWF718</strain>
    </source>
</reference>
<feature type="transmembrane region" description="Helical" evidence="2">
    <location>
        <begin position="235"/>
        <end position="257"/>
    </location>
</feature>
<dbReference type="Proteomes" id="UP001313282">
    <property type="component" value="Unassembled WGS sequence"/>
</dbReference>
<protein>
    <submittedName>
        <fullName evidence="3">Uncharacterized protein</fullName>
    </submittedName>
</protein>